<dbReference type="EMBL" id="CP015772">
    <property type="protein sequence ID" value="ANH83126.1"/>
    <property type="molecule type" value="Genomic_DNA"/>
</dbReference>
<organism evidence="1 2">
    <name type="scientific">Niabella ginsenosidivorans</name>
    <dbReference type="NCBI Taxonomy" id="1176587"/>
    <lineage>
        <taxon>Bacteria</taxon>
        <taxon>Pseudomonadati</taxon>
        <taxon>Bacteroidota</taxon>
        <taxon>Chitinophagia</taxon>
        <taxon>Chitinophagales</taxon>
        <taxon>Chitinophagaceae</taxon>
        <taxon>Niabella</taxon>
    </lineage>
</organism>
<protein>
    <recommendedName>
        <fullName evidence="3">WG repeat-containing protein</fullName>
    </recommendedName>
</protein>
<dbReference type="InterPro" id="IPR032774">
    <property type="entry name" value="WG_beta_rep"/>
</dbReference>
<accession>A0A1A9I688</accession>
<sequence length="405" mass="45301">MTLLFCANYCLAQEPAWLVPPGDSFNSIGRFSEGLAHVDFRDSRSVSFIDTSGRVKSWKEPFDDAGNFHNGLAWVYKKINGKTLYGFINKAGELVIPYQYDEVEDFSCNRAAVQQDGIWKYINREGKTVIGDDWVITEMPVINLQQEQEMEDVEPPAFACGRVLYRDENGHYGYRDTLGQFVIPARVDYACDFTDGVAAVADTIPAPVMEDDDTLSRLYNRLPPGPPQYRYRLIDLDGKTICRPDSNVTLDLNGNFSNGLISFLLETADSSNWGIMNTHGQVVVAPKYRNKPLPFCDGVSVVQVDGDKSKWNKDGYLITLDTLGRTIARFSLETPYGILYDSNLGFHEGLIAVKIGDLWGYINAKGRVVIRPQFQSAGDFHEGFAVVMTPQGKAGVIRNPLNIHH</sequence>
<reference evidence="1 2" key="1">
    <citation type="submission" date="2016-05" db="EMBL/GenBank/DDBJ databases">
        <title>Niabella ginsenosidivorans BS26 whole genome sequencing.</title>
        <authorList>
            <person name="Im W.T."/>
            <person name="Siddiqi M.Z."/>
        </authorList>
    </citation>
    <scope>NUCLEOTIDE SEQUENCE [LARGE SCALE GENOMIC DNA]</scope>
    <source>
        <strain evidence="1 2">BS26</strain>
    </source>
</reference>
<name>A0A1A9I688_9BACT</name>
<dbReference type="STRING" id="1176587.A8C56_20995"/>
<dbReference type="PANTHER" id="PTHR37841">
    <property type="entry name" value="GLR2918 PROTEIN"/>
    <property type="match status" value="1"/>
</dbReference>
<proteinExistence type="predicted"/>
<keyword evidence="2" id="KW-1185">Reference proteome</keyword>
<dbReference type="KEGG" id="nia:A8C56_20995"/>
<evidence type="ECO:0008006" key="3">
    <source>
        <dbReference type="Google" id="ProtNLM"/>
    </source>
</evidence>
<dbReference type="AlphaFoldDB" id="A0A1A9I688"/>
<dbReference type="PANTHER" id="PTHR37841:SF1">
    <property type="entry name" value="DUF3298 DOMAIN-CONTAINING PROTEIN"/>
    <property type="match status" value="1"/>
</dbReference>
<gene>
    <name evidence="1" type="ORF">A8C56_20995</name>
</gene>
<evidence type="ECO:0000313" key="2">
    <source>
        <dbReference type="Proteomes" id="UP000077667"/>
    </source>
</evidence>
<dbReference type="Pfam" id="PF14903">
    <property type="entry name" value="WG_beta_rep"/>
    <property type="match status" value="5"/>
</dbReference>
<evidence type="ECO:0000313" key="1">
    <source>
        <dbReference type="EMBL" id="ANH83126.1"/>
    </source>
</evidence>
<dbReference type="Proteomes" id="UP000077667">
    <property type="component" value="Chromosome"/>
</dbReference>